<proteinExistence type="predicted"/>
<dbReference type="Proteomes" id="UP000189795">
    <property type="component" value="Unassembled WGS sequence"/>
</dbReference>
<dbReference type="AlphaFoldDB" id="A0A1V4FL84"/>
<sequence>MVREFFIMSKEHFKMYKDGKNGFLLL</sequence>
<evidence type="ECO:0000313" key="2">
    <source>
        <dbReference type="EMBL" id="OPG88385.1"/>
    </source>
</evidence>
<evidence type="ECO:0000313" key="3">
    <source>
        <dbReference type="Proteomes" id="UP000189795"/>
    </source>
</evidence>
<gene>
    <name evidence="2" type="ORF">B5D07_05730</name>
</gene>
<name>A0A1V4FL84_LIMRT</name>
<dbReference type="InterPro" id="IPR022263">
    <property type="entry name" value="KxYKxGKxW"/>
</dbReference>
<dbReference type="EMBL" id="MWVS01000064">
    <property type="protein sequence ID" value="OPG88385.1"/>
    <property type="molecule type" value="Genomic_DNA"/>
</dbReference>
<comment type="caution">
    <text evidence="2">The sequence shown here is derived from an EMBL/GenBank/DDBJ whole genome shotgun (WGS) entry which is preliminary data.</text>
</comment>
<dbReference type="Pfam" id="PF19258">
    <property type="entry name" value="KxYKxGKxW_sig"/>
    <property type="match status" value="1"/>
</dbReference>
<evidence type="ECO:0000256" key="1">
    <source>
        <dbReference type="ARBA" id="ARBA00022729"/>
    </source>
</evidence>
<reference evidence="2 3" key="1">
    <citation type="submission" date="2017-03" db="EMBL/GenBank/DDBJ databases">
        <title>Antibiotic resistance of probiotic microorganisms.</title>
        <authorList>
            <person name="Sanudo A.I."/>
            <person name="Olivares M."/>
            <person name="Banuelos O."/>
        </authorList>
    </citation>
    <scope>NUCLEOTIDE SEQUENCE [LARGE SCALE GENOMIC DNA]</scope>
    <source>
        <strain evidence="2 3">CECT8605</strain>
    </source>
</reference>
<keyword evidence="1" id="KW-0732">Signal</keyword>
<dbReference type="NCBIfam" id="TIGR03715">
    <property type="entry name" value="KxYKxGKxW"/>
    <property type="match status" value="1"/>
</dbReference>
<protein>
    <submittedName>
        <fullName evidence="2">Uncharacterized protein</fullName>
    </submittedName>
</protein>
<organism evidence="2 3">
    <name type="scientific">Limosilactobacillus reuteri</name>
    <name type="common">Lactobacillus reuteri</name>
    <dbReference type="NCBI Taxonomy" id="1598"/>
    <lineage>
        <taxon>Bacteria</taxon>
        <taxon>Bacillati</taxon>
        <taxon>Bacillota</taxon>
        <taxon>Bacilli</taxon>
        <taxon>Lactobacillales</taxon>
        <taxon>Lactobacillaceae</taxon>
        <taxon>Limosilactobacillus</taxon>
    </lineage>
</organism>
<accession>A0A1V4FL84</accession>